<name>A0AB39KU95_9CAUL</name>
<dbReference type="SUPFAM" id="SSF46689">
    <property type="entry name" value="Homeodomain-like"/>
    <property type="match status" value="2"/>
</dbReference>
<gene>
    <name evidence="5" type="ORF">ABOZ73_00120</name>
</gene>
<keyword evidence="2" id="KW-0238">DNA-binding</keyword>
<reference evidence="5" key="1">
    <citation type="submission" date="2024-06" db="EMBL/GenBank/DDBJ databases">
        <title>Caulobacter inopinatus, sp. nov.</title>
        <authorList>
            <person name="Donachie S.P."/>
        </authorList>
    </citation>
    <scope>NUCLEOTIDE SEQUENCE</scope>
    <source>
        <strain evidence="5">73W</strain>
    </source>
</reference>
<dbReference type="InterPro" id="IPR009057">
    <property type="entry name" value="Homeodomain-like_sf"/>
</dbReference>
<evidence type="ECO:0000313" key="5">
    <source>
        <dbReference type="EMBL" id="XDO96874.1"/>
    </source>
</evidence>
<accession>A0AB39KU95</accession>
<sequence>MFDGEMESAAQRSGKQIDELLACIAPDHESRDLTPKSVQKFHIMAVRAGVGRHDGLLWPAFSLVRQATPLKVASSRFDGAAFEGVLEAGSVSIIAPGACIESDWLSRPQAHYIHFADDDVEEALARSGRGRTPQLHSELSVEDGVLRGLFSNLVLEAEQGWRNGEMFGEWLAMATLERAVQVNVREAQPSSDGTGKLTARQLARVLGMIEARIDQDVSLTELADAAGLSRYHFARCFRGSLGVSPVQHVINRRLERASKLLTASRLPVIEVALACGYDNTSNFARAFKQRYGVTPTQFARQ</sequence>
<dbReference type="PRINTS" id="PR00032">
    <property type="entry name" value="HTHARAC"/>
</dbReference>
<protein>
    <submittedName>
        <fullName evidence="5">AraC family transcriptional regulator</fullName>
    </submittedName>
</protein>
<dbReference type="Gene3D" id="1.10.10.60">
    <property type="entry name" value="Homeodomain-like"/>
    <property type="match status" value="2"/>
</dbReference>
<organism evidence="5">
    <name type="scientific">Caulobacter sp. 73W</name>
    <dbReference type="NCBI Taxonomy" id="3161137"/>
    <lineage>
        <taxon>Bacteria</taxon>
        <taxon>Pseudomonadati</taxon>
        <taxon>Pseudomonadota</taxon>
        <taxon>Alphaproteobacteria</taxon>
        <taxon>Caulobacterales</taxon>
        <taxon>Caulobacteraceae</taxon>
        <taxon>Caulobacter</taxon>
    </lineage>
</organism>
<dbReference type="PROSITE" id="PS01124">
    <property type="entry name" value="HTH_ARAC_FAMILY_2"/>
    <property type="match status" value="1"/>
</dbReference>
<feature type="domain" description="HTH araC/xylS-type" evidence="4">
    <location>
        <begin position="203"/>
        <end position="301"/>
    </location>
</feature>
<keyword evidence="1" id="KW-0805">Transcription regulation</keyword>
<evidence type="ECO:0000256" key="2">
    <source>
        <dbReference type="ARBA" id="ARBA00023125"/>
    </source>
</evidence>
<dbReference type="SMART" id="SM00342">
    <property type="entry name" value="HTH_ARAC"/>
    <property type="match status" value="1"/>
</dbReference>
<dbReference type="AlphaFoldDB" id="A0AB39KU95"/>
<keyword evidence="3" id="KW-0804">Transcription</keyword>
<evidence type="ECO:0000256" key="3">
    <source>
        <dbReference type="ARBA" id="ARBA00023163"/>
    </source>
</evidence>
<dbReference type="PANTHER" id="PTHR46796">
    <property type="entry name" value="HTH-TYPE TRANSCRIPTIONAL ACTIVATOR RHAS-RELATED"/>
    <property type="match status" value="1"/>
</dbReference>
<dbReference type="GO" id="GO:0043565">
    <property type="term" value="F:sequence-specific DNA binding"/>
    <property type="evidence" value="ECO:0007669"/>
    <property type="project" value="InterPro"/>
</dbReference>
<dbReference type="RefSeq" id="WP_369059735.1">
    <property type="nucleotide sequence ID" value="NZ_CP158375.1"/>
</dbReference>
<dbReference type="InterPro" id="IPR018060">
    <property type="entry name" value="HTH_AraC"/>
</dbReference>
<dbReference type="EMBL" id="CP158375">
    <property type="protein sequence ID" value="XDO96874.1"/>
    <property type="molecule type" value="Genomic_DNA"/>
</dbReference>
<dbReference type="PROSITE" id="PS00041">
    <property type="entry name" value="HTH_ARAC_FAMILY_1"/>
    <property type="match status" value="1"/>
</dbReference>
<dbReference type="InterPro" id="IPR018062">
    <property type="entry name" value="HTH_AraC-typ_CS"/>
</dbReference>
<dbReference type="InterPro" id="IPR050204">
    <property type="entry name" value="AraC_XylS_family_regulators"/>
</dbReference>
<proteinExistence type="predicted"/>
<evidence type="ECO:0000256" key="1">
    <source>
        <dbReference type="ARBA" id="ARBA00023015"/>
    </source>
</evidence>
<dbReference type="GO" id="GO:0003700">
    <property type="term" value="F:DNA-binding transcription factor activity"/>
    <property type="evidence" value="ECO:0007669"/>
    <property type="project" value="InterPro"/>
</dbReference>
<evidence type="ECO:0000259" key="4">
    <source>
        <dbReference type="PROSITE" id="PS01124"/>
    </source>
</evidence>
<dbReference type="PANTHER" id="PTHR46796:SF6">
    <property type="entry name" value="ARAC SUBFAMILY"/>
    <property type="match status" value="1"/>
</dbReference>
<dbReference type="InterPro" id="IPR020449">
    <property type="entry name" value="Tscrpt_reg_AraC-type_HTH"/>
</dbReference>
<dbReference type="Pfam" id="PF12833">
    <property type="entry name" value="HTH_18"/>
    <property type="match status" value="1"/>
</dbReference>